<organism evidence="3 4">
    <name type="scientific">Clathrus columnatus</name>
    <dbReference type="NCBI Taxonomy" id="1419009"/>
    <lineage>
        <taxon>Eukaryota</taxon>
        <taxon>Fungi</taxon>
        <taxon>Dikarya</taxon>
        <taxon>Basidiomycota</taxon>
        <taxon>Agaricomycotina</taxon>
        <taxon>Agaricomycetes</taxon>
        <taxon>Phallomycetidae</taxon>
        <taxon>Phallales</taxon>
        <taxon>Clathraceae</taxon>
        <taxon>Clathrus</taxon>
    </lineage>
</organism>
<gene>
    <name evidence="3" type="ORF">Clacol_009328</name>
</gene>
<feature type="transmembrane region" description="Helical" evidence="2">
    <location>
        <begin position="12"/>
        <end position="33"/>
    </location>
</feature>
<accession>A0AAV5APT6</accession>
<keyword evidence="2" id="KW-1133">Transmembrane helix</keyword>
<reference evidence="3" key="1">
    <citation type="submission" date="2021-10" db="EMBL/GenBank/DDBJ databases">
        <title>De novo Genome Assembly of Clathrus columnatus (Basidiomycota, Fungi) Using Illumina and Nanopore Sequence Data.</title>
        <authorList>
            <person name="Ogiso-Tanaka E."/>
            <person name="Itagaki H."/>
            <person name="Hosoya T."/>
            <person name="Hosaka K."/>
        </authorList>
    </citation>
    <scope>NUCLEOTIDE SEQUENCE</scope>
    <source>
        <strain evidence="3">MO-923</strain>
    </source>
</reference>
<evidence type="ECO:0000256" key="2">
    <source>
        <dbReference type="SAM" id="Phobius"/>
    </source>
</evidence>
<keyword evidence="4" id="KW-1185">Reference proteome</keyword>
<sequence>MNVYICIRWILHSLLFLVNSLSLTVASLTVATLKGQGHKGPFKFEFLFPPSSTLRLPLATAGPVLIILGFIFYAFVTICIWSETYIPRSRLSRNRTEAIILPCLFVFQIIGAIVATVDASKGRCHGQASCVALLILSWMSALTLLVYYFIVMTVTLYHFVSNENIWDDSPLGYNWFPLPSESVLPAVPPKDTDTNMTSNLPMDTNRPPSVDIDIEIASIEPPPPRSQNGHRRKISSWKPAPLDADSKATTSATSGSQLRLPLDVPSSPSDSTEAFEDIPIDRPSRLPEPEITPKFSLNEYIAIMSFGGPEWAKNYGRRNREWICLFPL</sequence>
<dbReference type="EMBL" id="BPWL01000010">
    <property type="protein sequence ID" value="GJJ15053.1"/>
    <property type="molecule type" value="Genomic_DNA"/>
</dbReference>
<feature type="transmembrane region" description="Helical" evidence="2">
    <location>
        <begin position="131"/>
        <end position="160"/>
    </location>
</feature>
<evidence type="ECO:0000313" key="4">
    <source>
        <dbReference type="Proteomes" id="UP001050691"/>
    </source>
</evidence>
<dbReference type="Proteomes" id="UP001050691">
    <property type="component" value="Unassembled WGS sequence"/>
</dbReference>
<evidence type="ECO:0000256" key="1">
    <source>
        <dbReference type="SAM" id="MobiDB-lite"/>
    </source>
</evidence>
<keyword evidence="2" id="KW-0812">Transmembrane</keyword>
<name>A0AAV5APT6_9AGAM</name>
<dbReference type="AlphaFoldDB" id="A0AAV5APT6"/>
<feature type="transmembrane region" description="Helical" evidence="2">
    <location>
        <begin position="98"/>
        <end position="119"/>
    </location>
</feature>
<keyword evidence="2" id="KW-0472">Membrane</keyword>
<evidence type="ECO:0000313" key="3">
    <source>
        <dbReference type="EMBL" id="GJJ15053.1"/>
    </source>
</evidence>
<feature type="compositionally biased region" description="Low complexity" evidence="1">
    <location>
        <begin position="260"/>
        <end position="271"/>
    </location>
</feature>
<comment type="caution">
    <text evidence="3">The sequence shown here is derived from an EMBL/GenBank/DDBJ whole genome shotgun (WGS) entry which is preliminary data.</text>
</comment>
<protein>
    <submittedName>
        <fullName evidence="3">Uncharacterized protein</fullName>
    </submittedName>
</protein>
<feature type="compositionally biased region" description="Polar residues" evidence="1">
    <location>
        <begin position="247"/>
        <end position="257"/>
    </location>
</feature>
<feature type="region of interest" description="Disordered" evidence="1">
    <location>
        <begin position="186"/>
        <end position="287"/>
    </location>
</feature>
<feature type="transmembrane region" description="Helical" evidence="2">
    <location>
        <begin position="54"/>
        <end position="78"/>
    </location>
</feature>
<proteinExistence type="predicted"/>